<comment type="catalytic activity">
    <reaction evidence="5">
        <text>a long-chain fatty acid + ATP + CoA = a long-chain fatty acyl-CoA + AMP + diphosphate</text>
        <dbReference type="Rhea" id="RHEA:15421"/>
        <dbReference type="ChEBI" id="CHEBI:30616"/>
        <dbReference type="ChEBI" id="CHEBI:33019"/>
        <dbReference type="ChEBI" id="CHEBI:57287"/>
        <dbReference type="ChEBI" id="CHEBI:57560"/>
        <dbReference type="ChEBI" id="CHEBI:83139"/>
        <dbReference type="ChEBI" id="CHEBI:456215"/>
        <dbReference type="EC" id="6.2.1.3"/>
    </reaction>
</comment>
<sequence length="754" mass="81842">MSAADLVTPIVAGVVSTTVVAATVYATRAKAAAAAAEPAEDGPQVIYEHPLSHVIPATQPGESYTVRHWRAREEMQAEPPCDEENGGIRLRTLTDVMLHVRSHHPHKLALGRRRLRHIHEEEKVVTKIVAGKEVSQTKTWLYYEMGPYEWMSADEAASTSAKIGAGLVELGIKPKRDRLCLFAATSRDWMLVAHACFSQAITITTAYDTLGASGLLHSLNEAEVPAVFCNNTHIPTILKIAPQAKYLRLVIYDGEITAAQAEQVIAAHTDHQLRFVSLDSVIAEGTLHPIPRTHPDPEDLACIMYTSGSTGAPKGVEITHKNVIAAMAGIHGSFGHLLNDTDEMYLAYLPCAHVLEFAIETYALWRGISLGYGSPKTLTDASMRNCVGDIKELKPTILAGVPAVWDSIKKGVENKLRAMPRPIQAAFNAAVKLKQMSLIRGMNVNLELMDSVLFGAIKAETGGRLRTGVAGGAPLSADTQLFISAVICPLLQGYGLTESLGMSAVRVPEYGFATRNIGVPMPDCEFKLVDVPEAGYVATGNPPKGELWIRGPAVSSGYFKQPELTAETFTEDGWLKTGDIAMINPHDHTLTIIDRRKNLVKLSNGEYIALERLESIYAASHYLAKLCIYGDSEHSFAIAIGVPHPPAIKALAASQGINVAGMSWEQLCQSDVVKAAVVKDLAAIAKANALAPAEIPRAVILGDEEWTPQNQMLTAAMKLQRRNVVAKFKAEIDAIYAADDRVRRHNHDEIRSLL</sequence>
<dbReference type="PANTHER" id="PTHR43272:SF83">
    <property type="entry name" value="ACYL-COA SYNTHETASE LONG-CHAIN, ISOFORM J"/>
    <property type="match status" value="1"/>
</dbReference>
<gene>
    <name evidence="7" type="ORF">AMAG_14105</name>
</gene>
<dbReference type="Proteomes" id="UP000054350">
    <property type="component" value="Unassembled WGS sequence"/>
</dbReference>
<dbReference type="GO" id="GO:0005886">
    <property type="term" value="C:plasma membrane"/>
    <property type="evidence" value="ECO:0007669"/>
    <property type="project" value="TreeGrafter"/>
</dbReference>
<organism evidence="7 8">
    <name type="scientific">Allomyces macrogynus (strain ATCC 38327)</name>
    <name type="common">Allomyces javanicus var. macrogynus</name>
    <dbReference type="NCBI Taxonomy" id="578462"/>
    <lineage>
        <taxon>Eukaryota</taxon>
        <taxon>Fungi</taxon>
        <taxon>Fungi incertae sedis</taxon>
        <taxon>Blastocladiomycota</taxon>
        <taxon>Blastocladiomycetes</taxon>
        <taxon>Blastocladiales</taxon>
        <taxon>Blastocladiaceae</taxon>
        <taxon>Allomyces</taxon>
    </lineage>
</organism>
<evidence type="ECO:0000313" key="8">
    <source>
        <dbReference type="Proteomes" id="UP000054350"/>
    </source>
</evidence>
<dbReference type="STRING" id="578462.A0A0L0T408"/>
<evidence type="ECO:0000256" key="1">
    <source>
        <dbReference type="ARBA" id="ARBA00006432"/>
    </source>
</evidence>
<dbReference type="GO" id="GO:0005811">
    <property type="term" value="C:lipid droplet"/>
    <property type="evidence" value="ECO:0007669"/>
    <property type="project" value="TreeGrafter"/>
</dbReference>
<dbReference type="SUPFAM" id="SSF56801">
    <property type="entry name" value="Acetyl-CoA synthetase-like"/>
    <property type="match status" value="1"/>
</dbReference>
<evidence type="ECO:0000256" key="4">
    <source>
        <dbReference type="ARBA" id="ARBA00022840"/>
    </source>
</evidence>
<dbReference type="InterPro" id="IPR042099">
    <property type="entry name" value="ANL_N_sf"/>
</dbReference>
<proteinExistence type="inferred from homology"/>
<dbReference type="OMA" id="HIFEFIF"/>
<dbReference type="PANTHER" id="PTHR43272">
    <property type="entry name" value="LONG-CHAIN-FATTY-ACID--COA LIGASE"/>
    <property type="match status" value="1"/>
</dbReference>
<name>A0A0L0T408_ALLM3</name>
<feature type="domain" description="AMP-dependent synthetase/ligase" evidence="6">
    <location>
        <begin position="138"/>
        <end position="559"/>
    </location>
</feature>
<dbReference type="PROSITE" id="PS00455">
    <property type="entry name" value="AMP_BINDING"/>
    <property type="match status" value="1"/>
</dbReference>
<evidence type="ECO:0000313" key="7">
    <source>
        <dbReference type="EMBL" id="KNE69543.1"/>
    </source>
</evidence>
<dbReference type="VEuPathDB" id="FungiDB:AMAG_14105"/>
<evidence type="ECO:0000256" key="5">
    <source>
        <dbReference type="ARBA" id="ARBA00036813"/>
    </source>
</evidence>
<dbReference type="eggNOG" id="KOG1180">
    <property type="taxonomic scope" value="Eukaryota"/>
</dbReference>
<comment type="similarity">
    <text evidence="1">Belongs to the ATP-dependent AMP-binding enzyme family.</text>
</comment>
<evidence type="ECO:0000256" key="2">
    <source>
        <dbReference type="ARBA" id="ARBA00022598"/>
    </source>
</evidence>
<dbReference type="InterPro" id="IPR020845">
    <property type="entry name" value="AMP-binding_CS"/>
</dbReference>
<dbReference type="OrthoDB" id="1700726at2759"/>
<dbReference type="GO" id="GO:0005783">
    <property type="term" value="C:endoplasmic reticulum"/>
    <property type="evidence" value="ECO:0007669"/>
    <property type="project" value="TreeGrafter"/>
</dbReference>
<dbReference type="GO" id="GO:0035336">
    <property type="term" value="P:long-chain fatty-acyl-CoA metabolic process"/>
    <property type="evidence" value="ECO:0007669"/>
    <property type="project" value="TreeGrafter"/>
</dbReference>
<dbReference type="Gene3D" id="3.40.50.12780">
    <property type="entry name" value="N-terminal domain of ligase-like"/>
    <property type="match status" value="1"/>
</dbReference>
<dbReference type="GO" id="GO:0004467">
    <property type="term" value="F:long-chain fatty acid-CoA ligase activity"/>
    <property type="evidence" value="ECO:0007669"/>
    <property type="project" value="UniProtKB-EC"/>
</dbReference>
<dbReference type="Pfam" id="PF00501">
    <property type="entry name" value="AMP-binding"/>
    <property type="match status" value="1"/>
</dbReference>
<keyword evidence="2" id="KW-0436">Ligase</keyword>
<protein>
    <recommendedName>
        <fullName evidence="6">AMP-dependent synthetase/ligase domain-containing protein</fullName>
    </recommendedName>
</protein>
<reference evidence="8" key="2">
    <citation type="submission" date="2009-11" db="EMBL/GenBank/DDBJ databases">
        <title>The Genome Sequence of Allomyces macrogynus strain ATCC 38327.</title>
        <authorList>
            <consortium name="The Broad Institute Genome Sequencing Platform"/>
            <person name="Russ C."/>
            <person name="Cuomo C."/>
            <person name="Shea T."/>
            <person name="Young S.K."/>
            <person name="Zeng Q."/>
            <person name="Koehrsen M."/>
            <person name="Haas B."/>
            <person name="Borodovsky M."/>
            <person name="Guigo R."/>
            <person name="Alvarado L."/>
            <person name="Berlin A."/>
            <person name="Borenstein D."/>
            <person name="Chen Z."/>
            <person name="Engels R."/>
            <person name="Freedman E."/>
            <person name="Gellesch M."/>
            <person name="Goldberg J."/>
            <person name="Griggs A."/>
            <person name="Gujja S."/>
            <person name="Heiman D."/>
            <person name="Hepburn T."/>
            <person name="Howarth C."/>
            <person name="Jen D."/>
            <person name="Larson L."/>
            <person name="Lewis B."/>
            <person name="Mehta T."/>
            <person name="Park D."/>
            <person name="Pearson M."/>
            <person name="Roberts A."/>
            <person name="Saif S."/>
            <person name="Shenoy N."/>
            <person name="Sisk P."/>
            <person name="Stolte C."/>
            <person name="Sykes S."/>
            <person name="Walk T."/>
            <person name="White J."/>
            <person name="Yandava C."/>
            <person name="Burger G."/>
            <person name="Gray M.W."/>
            <person name="Holland P.W.H."/>
            <person name="King N."/>
            <person name="Lang F.B.F."/>
            <person name="Roger A.J."/>
            <person name="Ruiz-Trillo I."/>
            <person name="Lander E."/>
            <person name="Nusbaum C."/>
        </authorList>
    </citation>
    <scope>NUCLEOTIDE SEQUENCE [LARGE SCALE GENOMIC DNA]</scope>
    <source>
        <strain evidence="8">ATCC 38327</strain>
    </source>
</reference>
<reference evidence="7 8" key="1">
    <citation type="submission" date="2009-11" db="EMBL/GenBank/DDBJ databases">
        <title>Annotation of Allomyces macrogynus ATCC 38327.</title>
        <authorList>
            <consortium name="The Broad Institute Genome Sequencing Platform"/>
            <person name="Russ C."/>
            <person name="Cuomo C."/>
            <person name="Burger G."/>
            <person name="Gray M.W."/>
            <person name="Holland P.W.H."/>
            <person name="King N."/>
            <person name="Lang F.B.F."/>
            <person name="Roger A.J."/>
            <person name="Ruiz-Trillo I."/>
            <person name="Young S.K."/>
            <person name="Zeng Q."/>
            <person name="Gargeya S."/>
            <person name="Fitzgerald M."/>
            <person name="Haas B."/>
            <person name="Abouelleil A."/>
            <person name="Alvarado L."/>
            <person name="Arachchi H.M."/>
            <person name="Berlin A."/>
            <person name="Chapman S.B."/>
            <person name="Gearin G."/>
            <person name="Goldberg J."/>
            <person name="Griggs A."/>
            <person name="Gujja S."/>
            <person name="Hansen M."/>
            <person name="Heiman D."/>
            <person name="Howarth C."/>
            <person name="Larimer J."/>
            <person name="Lui A."/>
            <person name="MacDonald P.J.P."/>
            <person name="McCowen C."/>
            <person name="Montmayeur A."/>
            <person name="Murphy C."/>
            <person name="Neiman D."/>
            <person name="Pearson M."/>
            <person name="Priest M."/>
            <person name="Roberts A."/>
            <person name="Saif S."/>
            <person name="Shea T."/>
            <person name="Sisk P."/>
            <person name="Stolte C."/>
            <person name="Sykes S."/>
            <person name="Wortman J."/>
            <person name="Nusbaum C."/>
            <person name="Birren B."/>
        </authorList>
    </citation>
    <scope>NUCLEOTIDE SEQUENCE [LARGE SCALE GENOMIC DNA]</scope>
    <source>
        <strain evidence="7 8">ATCC 38327</strain>
    </source>
</reference>
<dbReference type="AlphaFoldDB" id="A0A0L0T408"/>
<keyword evidence="4" id="KW-0067">ATP-binding</keyword>
<accession>A0A0L0T408</accession>
<dbReference type="InterPro" id="IPR000873">
    <property type="entry name" value="AMP-dep_synth/lig_dom"/>
</dbReference>
<evidence type="ECO:0000259" key="6">
    <source>
        <dbReference type="Pfam" id="PF00501"/>
    </source>
</evidence>
<evidence type="ECO:0000256" key="3">
    <source>
        <dbReference type="ARBA" id="ARBA00022741"/>
    </source>
</evidence>
<dbReference type="GO" id="GO:0005524">
    <property type="term" value="F:ATP binding"/>
    <property type="evidence" value="ECO:0007669"/>
    <property type="project" value="UniProtKB-KW"/>
</dbReference>
<keyword evidence="3" id="KW-0547">Nucleotide-binding</keyword>
<dbReference type="EMBL" id="GG745361">
    <property type="protein sequence ID" value="KNE69543.1"/>
    <property type="molecule type" value="Genomic_DNA"/>
</dbReference>
<keyword evidence="8" id="KW-1185">Reference proteome</keyword>